<dbReference type="InterPro" id="IPR020472">
    <property type="entry name" value="WD40_PAC1"/>
</dbReference>
<keyword evidence="4" id="KW-0156">Chromatin regulator</keyword>
<feature type="repeat" description="WD" evidence="6">
    <location>
        <begin position="187"/>
        <end position="223"/>
    </location>
</feature>
<keyword evidence="3" id="KW-0677">Repeat</keyword>
<evidence type="ECO:0000256" key="3">
    <source>
        <dbReference type="ARBA" id="ARBA00022737"/>
    </source>
</evidence>
<evidence type="ECO:0000256" key="4">
    <source>
        <dbReference type="ARBA" id="ARBA00022853"/>
    </source>
</evidence>
<dbReference type="InterPro" id="IPR036322">
    <property type="entry name" value="WD40_repeat_dom_sf"/>
</dbReference>
<evidence type="ECO:0000313" key="9">
    <source>
        <dbReference type="Proteomes" id="UP001174694"/>
    </source>
</evidence>
<dbReference type="EMBL" id="JANBVO010000013">
    <property type="protein sequence ID" value="KAJ9148305.1"/>
    <property type="molecule type" value="Genomic_DNA"/>
</dbReference>
<dbReference type="CDD" id="cd00200">
    <property type="entry name" value="WD40"/>
    <property type="match status" value="1"/>
</dbReference>
<dbReference type="SUPFAM" id="SSF50978">
    <property type="entry name" value="WD40 repeat-like"/>
    <property type="match status" value="1"/>
</dbReference>
<accession>A0AA38RPV6</accession>
<sequence length="437" mass="49092">MPPPDSRSANGQVPDDMDVDQEEKLINEEYKTWKKNSPFLYDMILSTALEWPTLTVQWFPDVKEPKDKNYRIHRLLLGTHTKEGVPNYLQIAEVEIPKGIEPNPHDYDEERGEIGGYGSKASSGDIAAIRMNIVQKIDHPKEVNKARYQPQNPDIISTLCQDGRILIFDRTKHSLTPTGTVNPQLELIGHKEEGYGLCWSPHEEGSLASSSQDKTVCLWDLKTVTGSSKKLDFSRQFHHHEAGVNDVQYHPIAKHFIGTVSDDYTLQILDTRQAANDKAALVAKSHTGAVNALAFNPVSEFLVATGSADNTIGIWDLRNVKERVHTLEGHNDDVTSLSWHPQEHGILGSGSYDRRVIFWDLSRVGEEQLPDDQEDGPPELLFMHGGHTDHLAEFSWNLNDPWLVASAAEDNVVQIWKVADAIVGRDDQDIPIDELDH</sequence>
<feature type="repeat" description="WD" evidence="6">
    <location>
        <begin position="283"/>
        <end position="325"/>
    </location>
</feature>
<dbReference type="PANTHER" id="PTHR22850">
    <property type="entry name" value="WD40 REPEAT FAMILY"/>
    <property type="match status" value="1"/>
</dbReference>
<protein>
    <submittedName>
        <fullName evidence="8">Histone acetyltransferase type b subunit 2</fullName>
    </submittedName>
</protein>
<evidence type="ECO:0000313" key="8">
    <source>
        <dbReference type="EMBL" id="KAJ9148305.1"/>
    </source>
</evidence>
<evidence type="ECO:0000256" key="6">
    <source>
        <dbReference type="PROSITE-ProRule" id="PRU00221"/>
    </source>
</evidence>
<evidence type="ECO:0000259" key="7">
    <source>
        <dbReference type="Pfam" id="PF12265"/>
    </source>
</evidence>
<dbReference type="Pfam" id="PF00400">
    <property type="entry name" value="WD40"/>
    <property type="match status" value="4"/>
</dbReference>
<dbReference type="AlphaFoldDB" id="A0AA38RPV6"/>
<dbReference type="InterPro" id="IPR001680">
    <property type="entry name" value="WD40_rpt"/>
</dbReference>
<reference evidence="8" key="1">
    <citation type="submission" date="2022-07" db="EMBL/GenBank/DDBJ databases">
        <title>Fungi with potential for degradation of polypropylene.</title>
        <authorList>
            <person name="Gostincar C."/>
        </authorList>
    </citation>
    <scope>NUCLEOTIDE SEQUENCE</scope>
    <source>
        <strain evidence="8">EXF-13308</strain>
    </source>
</reference>
<keyword evidence="5" id="KW-0539">Nucleus</keyword>
<gene>
    <name evidence="8" type="ORF">NKR23_g5047</name>
</gene>
<evidence type="ECO:0000256" key="2">
    <source>
        <dbReference type="ARBA" id="ARBA00022574"/>
    </source>
</evidence>
<dbReference type="PROSITE" id="PS50082">
    <property type="entry name" value="WD_REPEATS_2"/>
    <property type="match status" value="4"/>
</dbReference>
<comment type="subcellular location">
    <subcellularLocation>
        <location evidence="1">Nucleus</location>
    </subcellularLocation>
</comment>
<dbReference type="PRINTS" id="PR00320">
    <property type="entry name" value="GPROTEINBRPT"/>
</dbReference>
<dbReference type="InterPro" id="IPR022052">
    <property type="entry name" value="Histone-bd_RBBP4-like_N"/>
</dbReference>
<name>A0AA38RPV6_9PEZI</name>
<dbReference type="InterPro" id="IPR019775">
    <property type="entry name" value="WD40_repeat_CS"/>
</dbReference>
<keyword evidence="9" id="KW-1185">Reference proteome</keyword>
<dbReference type="SMART" id="SM00320">
    <property type="entry name" value="WD40"/>
    <property type="match status" value="6"/>
</dbReference>
<organism evidence="8 9">
    <name type="scientific">Pleurostoma richardsiae</name>
    <dbReference type="NCBI Taxonomy" id="41990"/>
    <lineage>
        <taxon>Eukaryota</taxon>
        <taxon>Fungi</taxon>
        <taxon>Dikarya</taxon>
        <taxon>Ascomycota</taxon>
        <taxon>Pezizomycotina</taxon>
        <taxon>Sordariomycetes</taxon>
        <taxon>Sordariomycetidae</taxon>
        <taxon>Calosphaeriales</taxon>
        <taxon>Pleurostomataceae</taxon>
        <taxon>Pleurostoma</taxon>
    </lineage>
</organism>
<dbReference type="PROSITE" id="PS50294">
    <property type="entry name" value="WD_REPEATS_REGION"/>
    <property type="match status" value="3"/>
</dbReference>
<dbReference type="PROSITE" id="PS00678">
    <property type="entry name" value="WD_REPEATS_1"/>
    <property type="match status" value="3"/>
</dbReference>
<feature type="repeat" description="WD" evidence="6">
    <location>
        <begin position="327"/>
        <end position="362"/>
    </location>
</feature>
<dbReference type="Gene3D" id="2.130.10.10">
    <property type="entry name" value="YVTN repeat-like/Quinoprotein amine dehydrogenase"/>
    <property type="match status" value="1"/>
</dbReference>
<dbReference type="InterPro" id="IPR015943">
    <property type="entry name" value="WD40/YVTN_repeat-like_dom_sf"/>
</dbReference>
<proteinExistence type="predicted"/>
<keyword evidence="2 6" id="KW-0853">WD repeat</keyword>
<dbReference type="InterPro" id="IPR050459">
    <property type="entry name" value="WD_repeat_RBAP46/RBAP48/MSI1"/>
</dbReference>
<feature type="domain" description="Histone-binding protein RBBP4-like N-terminal" evidence="7">
    <location>
        <begin position="28"/>
        <end position="98"/>
    </location>
</feature>
<feature type="repeat" description="WD" evidence="6">
    <location>
        <begin position="384"/>
        <end position="418"/>
    </location>
</feature>
<dbReference type="Proteomes" id="UP001174694">
    <property type="component" value="Unassembled WGS sequence"/>
</dbReference>
<dbReference type="Pfam" id="PF12265">
    <property type="entry name" value="CAF1C_H4-bd"/>
    <property type="match status" value="1"/>
</dbReference>
<evidence type="ECO:0000256" key="1">
    <source>
        <dbReference type="ARBA" id="ARBA00004123"/>
    </source>
</evidence>
<evidence type="ECO:0000256" key="5">
    <source>
        <dbReference type="ARBA" id="ARBA00023242"/>
    </source>
</evidence>
<dbReference type="GO" id="GO:0006325">
    <property type="term" value="P:chromatin organization"/>
    <property type="evidence" value="ECO:0007669"/>
    <property type="project" value="UniProtKB-KW"/>
</dbReference>
<comment type="caution">
    <text evidence="8">The sequence shown here is derived from an EMBL/GenBank/DDBJ whole genome shotgun (WGS) entry which is preliminary data.</text>
</comment>
<dbReference type="GO" id="GO:0005634">
    <property type="term" value="C:nucleus"/>
    <property type="evidence" value="ECO:0007669"/>
    <property type="project" value="UniProtKB-SubCell"/>
</dbReference>